<dbReference type="GO" id="GO:0000256">
    <property type="term" value="P:allantoin catabolic process"/>
    <property type="evidence" value="ECO:0007669"/>
    <property type="project" value="InterPro"/>
</dbReference>
<reference evidence="6 7" key="1">
    <citation type="submission" date="2015-09" db="EMBL/GenBank/DDBJ databases">
        <title>Host preference determinants of Valsa canker pathogens revealed by comparative genomics.</title>
        <authorList>
            <person name="Yin Z."/>
            <person name="Huang L."/>
        </authorList>
    </citation>
    <scope>NUCLEOTIDE SEQUENCE [LARGE SCALE GENOMIC DNA]</scope>
    <source>
        <strain evidence="6 7">03-1</strain>
    </source>
</reference>
<dbReference type="OrthoDB" id="2967263at2759"/>
<dbReference type="CDD" id="cd20298">
    <property type="entry name" value="cupin_UAH"/>
    <property type="match status" value="1"/>
</dbReference>
<feature type="compositionally biased region" description="Low complexity" evidence="5">
    <location>
        <begin position="542"/>
        <end position="560"/>
    </location>
</feature>
<dbReference type="SUPFAM" id="SSF55144">
    <property type="entry name" value="LigT-like"/>
    <property type="match status" value="1"/>
</dbReference>
<dbReference type="InterPro" id="IPR007247">
    <property type="entry name" value="Ureidogly_lyase"/>
</dbReference>
<dbReference type="Proteomes" id="UP000283895">
    <property type="component" value="Unassembled WGS sequence"/>
</dbReference>
<dbReference type="InterPro" id="IPR009097">
    <property type="entry name" value="Cyclic_Pdiesterase"/>
</dbReference>
<keyword evidence="3" id="KW-0456">Lyase</keyword>
<dbReference type="SUPFAM" id="SSF51182">
    <property type="entry name" value="RmlC-like cupins"/>
    <property type="match status" value="1"/>
</dbReference>
<dbReference type="STRING" id="356882.A0A423VMY3"/>
<dbReference type="AlphaFoldDB" id="A0A423VMY3"/>
<evidence type="ECO:0000256" key="3">
    <source>
        <dbReference type="ARBA" id="ARBA00023239"/>
    </source>
</evidence>
<dbReference type="InterPro" id="IPR047233">
    <property type="entry name" value="UAH_cupin"/>
</dbReference>
<dbReference type="GO" id="GO:0050385">
    <property type="term" value="F:ureidoglycolate lyase activity"/>
    <property type="evidence" value="ECO:0007669"/>
    <property type="project" value="UniProtKB-EC"/>
</dbReference>
<organism evidence="6 7">
    <name type="scientific">Cytospora schulzeri</name>
    <dbReference type="NCBI Taxonomy" id="448051"/>
    <lineage>
        <taxon>Eukaryota</taxon>
        <taxon>Fungi</taxon>
        <taxon>Dikarya</taxon>
        <taxon>Ascomycota</taxon>
        <taxon>Pezizomycotina</taxon>
        <taxon>Sordariomycetes</taxon>
        <taxon>Sordariomycetidae</taxon>
        <taxon>Diaporthales</taxon>
        <taxon>Cytosporaceae</taxon>
        <taxon>Cytospora</taxon>
    </lineage>
</organism>
<dbReference type="EMBL" id="LKEA01000050">
    <property type="protein sequence ID" value="ROV92358.1"/>
    <property type="molecule type" value="Genomic_DNA"/>
</dbReference>
<protein>
    <recommendedName>
        <fullName evidence="8">Ureidoglycolate hydrolase</fullName>
    </recommendedName>
</protein>
<comment type="caution">
    <text evidence="6">The sequence shown here is derived from an EMBL/GenBank/DDBJ whole genome shotgun (WGS) entry which is preliminary data.</text>
</comment>
<proteinExistence type="predicted"/>
<evidence type="ECO:0000256" key="2">
    <source>
        <dbReference type="ARBA" id="ARBA00022631"/>
    </source>
</evidence>
<evidence type="ECO:0000256" key="5">
    <source>
        <dbReference type="SAM" id="MobiDB-lite"/>
    </source>
</evidence>
<dbReference type="InterPro" id="IPR011051">
    <property type="entry name" value="RmlC_Cupin_sf"/>
</dbReference>
<evidence type="ECO:0000256" key="1">
    <source>
        <dbReference type="ARBA" id="ARBA00011738"/>
    </source>
</evidence>
<feature type="region of interest" description="Disordered" evidence="5">
    <location>
        <begin position="99"/>
        <end position="118"/>
    </location>
</feature>
<evidence type="ECO:0000313" key="6">
    <source>
        <dbReference type="EMBL" id="ROV92358.1"/>
    </source>
</evidence>
<dbReference type="PANTHER" id="PTHR21221:SF1">
    <property type="entry name" value="UREIDOGLYCOLATE LYASE"/>
    <property type="match status" value="1"/>
</dbReference>
<dbReference type="Pfam" id="PF04115">
    <property type="entry name" value="Ureidogly_lyase"/>
    <property type="match status" value="1"/>
</dbReference>
<evidence type="ECO:0000256" key="4">
    <source>
        <dbReference type="ARBA" id="ARBA00047684"/>
    </source>
</evidence>
<dbReference type="GO" id="GO:0006144">
    <property type="term" value="P:purine nucleobase metabolic process"/>
    <property type="evidence" value="ECO:0007669"/>
    <property type="project" value="UniProtKB-KW"/>
</dbReference>
<accession>A0A423VMY3</accession>
<feature type="region of interest" description="Disordered" evidence="5">
    <location>
        <begin position="534"/>
        <end position="560"/>
    </location>
</feature>
<dbReference type="Gene3D" id="2.60.120.480">
    <property type="entry name" value="Ureidoglycolate hydrolase"/>
    <property type="match status" value="1"/>
</dbReference>
<dbReference type="InterPro" id="IPR024060">
    <property type="entry name" value="Ureidoglycolate_lyase_dom_sf"/>
</dbReference>
<feature type="region of interest" description="Disordered" evidence="5">
    <location>
        <begin position="162"/>
        <end position="209"/>
    </location>
</feature>
<name>A0A423VMY3_9PEZI</name>
<dbReference type="GO" id="GO:0004848">
    <property type="term" value="F:ureidoglycolate hydrolase activity"/>
    <property type="evidence" value="ECO:0007669"/>
    <property type="project" value="InterPro"/>
</dbReference>
<dbReference type="PANTHER" id="PTHR21221">
    <property type="entry name" value="UREIDOGLYCOLATE HYDROLASE"/>
    <property type="match status" value="1"/>
</dbReference>
<feature type="compositionally biased region" description="Low complexity" evidence="5">
    <location>
        <begin position="176"/>
        <end position="186"/>
    </location>
</feature>
<evidence type="ECO:0008006" key="8">
    <source>
        <dbReference type="Google" id="ProtNLM"/>
    </source>
</evidence>
<keyword evidence="2" id="KW-0659">Purine metabolism</keyword>
<evidence type="ECO:0000313" key="7">
    <source>
        <dbReference type="Proteomes" id="UP000283895"/>
    </source>
</evidence>
<comment type="subunit">
    <text evidence="1">Homodimer.</text>
</comment>
<sequence>MSPLKISIRGVDVVVTAQPLSSHAFAPFGEVIQNPRPDVHPSGFADAGPLPLDAVSANQGSAIKYQHVTRMVNRYDKAPSGKPGVAVMNMFVCAARALKKTQQPSRSPSAGGTGGTSGSRVFEVKILERHPFTTQTFSPLSTSGSRDPSSKEGYLVIVAPKLGERPSAPPPPPSSSPGQTTPATATVDPGTSAAPGTQYAGPGHDQPDHTQLKAFIATTDQAVTYGAGIWHAPMVALGPEGSTVDFVVTQFANGVGIEDYYPHWYTPALCEPALKIPVNERALAIAGGNPRQTNKTIFSRKISDCLDCTEDMEKNVQKIEHAGVAMAERYKMAIDNLCTSDTLTMLGVHEWAKLINVGRVIPESTDAKNKLEDLSGVKFQPGENPYKALIEACHDDAAEIQSLYSTHRVTRNSQQKEKFLSSEFKEVIIDPFLLRLEKPEIEPGFTDPRNCLVFWARPPEHILKLASHLQSLLKQAAPSTRTPSEITPLVEQLRPALPALTSYTFTHRSRLVKPMLSYDLAAIAVSFLPAAGEPVTSPPPSSTAASISQANNSNSNNTAATHEVNDSYSYHHLRRDAFDMVKAAGVEVASRYVVPSAHITLGRYLGQEDHATPEMRERWTRTIDEVNAWLEGQVWDVADGAFVGEWIVGQEKGIDARDGCLWYGGGRTVMMGEGF</sequence>
<gene>
    <name evidence="6" type="ORF">VMCG_09125</name>
</gene>
<comment type="catalytic activity">
    <reaction evidence="4">
        <text>(S)-ureidoglycolate = urea + glyoxylate</text>
        <dbReference type="Rhea" id="RHEA:11304"/>
        <dbReference type="ChEBI" id="CHEBI:16199"/>
        <dbReference type="ChEBI" id="CHEBI:36655"/>
        <dbReference type="ChEBI" id="CHEBI:57296"/>
        <dbReference type="EC" id="4.3.2.3"/>
    </reaction>
</comment>
<keyword evidence="7" id="KW-1185">Reference proteome</keyword>